<feature type="region of interest" description="Disordered" evidence="1">
    <location>
        <begin position="68"/>
        <end position="90"/>
    </location>
</feature>
<name>A0A4Y7KNS7_PAPSO</name>
<sequence>MFMPKGAAGCCTTKAVLVTVYVVRPTIARRNSSPQRRLFHNRNSQLFQNRHRIKQAAIHHQLHHYPNNKSISGGAVARRKGQGGGGNGYDRKAELLKYSHRLRESAKSTASTPVLLTSPTPLQIPTKSKPVGGDNTRRFSGFPTCFGKWEIFFNASFFNYSLTSFNRSKSIVRRKKNRKRRRLPGSTKLKTARVQKKCAALLSKLFSRIRLCR</sequence>
<feature type="compositionally biased region" description="Polar residues" evidence="1">
    <location>
        <begin position="109"/>
        <end position="126"/>
    </location>
</feature>
<dbReference type="OMA" id="MVTYLRE"/>
<evidence type="ECO:0000313" key="3">
    <source>
        <dbReference type="Proteomes" id="UP000316621"/>
    </source>
</evidence>
<protein>
    <submittedName>
        <fullName evidence="2">Uncharacterized protein</fullName>
    </submittedName>
</protein>
<dbReference type="Proteomes" id="UP000316621">
    <property type="component" value="Chromosome 8"/>
</dbReference>
<organism evidence="2 3">
    <name type="scientific">Papaver somniferum</name>
    <name type="common">Opium poppy</name>
    <dbReference type="NCBI Taxonomy" id="3469"/>
    <lineage>
        <taxon>Eukaryota</taxon>
        <taxon>Viridiplantae</taxon>
        <taxon>Streptophyta</taxon>
        <taxon>Embryophyta</taxon>
        <taxon>Tracheophyta</taxon>
        <taxon>Spermatophyta</taxon>
        <taxon>Magnoliopsida</taxon>
        <taxon>Ranunculales</taxon>
        <taxon>Papaveraceae</taxon>
        <taxon>Papaveroideae</taxon>
        <taxon>Papaver</taxon>
    </lineage>
</organism>
<feature type="region of interest" description="Disordered" evidence="1">
    <location>
        <begin position="109"/>
        <end position="132"/>
    </location>
</feature>
<evidence type="ECO:0000313" key="2">
    <source>
        <dbReference type="EMBL" id="RZC74516.1"/>
    </source>
</evidence>
<dbReference type="OrthoDB" id="1695119at2759"/>
<evidence type="ECO:0000256" key="1">
    <source>
        <dbReference type="SAM" id="MobiDB-lite"/>
    </source>
</evidence>
<dbReference type="EMBL" id="CM010722">
    <property type="protein sequence ID" value="RZC74516.1"/>
    <property type="molecule type" value="Genomic_DNA"/>
</dbReference>
<keyword evidence="3" id="KW-1185">Reference proteome</keyword>
<reference evidence="2 3" key="1">
    <citation type="journal article" date="2018" name="Science">
        <title>The opium poppy genome and morphinan production.</title>
        <authorList>
            <person name="Guo L."/>
            <person name="Winzer T."/>
            <person name="Yang X."/>
            <person name="Li Y."/>
            <person name="Ning Z."/>
            <person name="He Z."/>
            <person name="Teodor R."/>
            <person name="Lu Y."/>
            <person name="Bowser T.A."/>
            <person name="Graham I.A."/>
            <person name="Ye K."/>
        </authorList>
    </citation>
    <scope>NUCLEOTIDE SEQUENCE [LARGE SCALE GENOMIC DNA]</scope>
    <source>
        <strain evidence="3">cv. HN1</strain>
        <tissue evidence="2">Leaves</tissue>
    </source>
</reference>
<dbReference type="AlphaFoldDB" id="A0A4Y7KNS7"/>
<gene>
    <name evidence="2" type="ORF">C5167_049991</name>
</gene>
<accession>A0A4Y7KNS7</accession>
<dbReference type="Gramene" id="RZC74516">
    <property type="protein sequence ID" value="RZC74516"/>
    <property type="gene ID" value="C5167_049991"/>
</dbReference>
<proteinExistence type="predicted"/>